<dbReference type="VEuPathDB" id="VectorBase:ASIC019035"/>
<organism evidence="1">
    <name type="scientific">Anopheles sinensis</name>
    <name type="common">Mosquito</name>
    <dbReference type="NCBI Taxonomy" id="74873"/>
    <lineage>
        <taxon>Eukaryota</taxon>
        <taxon>Metazoa</taxon>
        <taxon>Ecdysozoa</taxon>
        <taxon>Arthropoda</taxon>
        <taxon>Hexapoda</taxon>
        <taxon>Insecta</taxon>
        <taxon>Pterygota</taxon>
        <taxon>Neoptera</taxon>
        <taxon>Endopterygota</taxon>
        <taxon>Diptera</taxon>
        <taxon>Nematocera</taxon>
        <taxon>Culicoidea</taxon>
        <taxon>Culicidae</taxon>
        <taxon>Anophelinae</taxon>
        <taxon>Anopheles</taxon>
    </lineage>
</organism>
<reference evidence="1 3" key="1">
    <citation type="journal article" date="2014" name="BMC Genomics">
        <title>Genome sequence of Anopheles sinensis provides insight into genetics basis of mosquito competence for malaria parasites.</title>
        <authorList>
            <person name="Zhou D."/>
            <person name="Zhang D."/>
            <person name="Ding G."/>
            <person name="Shi L."/>
            <person name="Hou Q."/>
            <person name="Ye Y."/>
            <person name="Xu Y."/>
            <person name="Zhou H."/>
            <person name="Xiong C."/>
            <person name="Li S."/>
            <person name="Yu J."/>
            <person name="Hong S."/>
            <person name="Yu X."/>
            <person name="Zou P."/>
            <person name="Chen C."/>
            <person name="Chang X."/>
            <person name="Wang W."/>
            <person name="Lv Y."/>
            <person name="Sun Y."/>
            <person name="Ma L."/>
            <person name="Shen B."/>
            <person name="Zhu C."/>
        </authorList>
    </citation>
    <scope>NUCLEOTIDE SEQUENCE [LARGE SCALE GENOMIC DNA]</scope>
</reference>
<dbReference type="EMBL" id="KE525350">
    <property type="protein sequence ID" value="KFB50990.1"/>
    <property type="molecule type" value="Genomic_DNA"/>
</dbReference>
<dbReference type="OrthoDB" id="7733267at2759"/>
<accession>A0A084WL96</accession>
<keyword evidence="3" id="KW-1185">Reference proteome</keyword>
<dbReference type="EnsemblMetazoa" id="ASIC019035-RA">
    <property type="protein sequence ID" value="ASIC019035-PA"/>
    <property type="gene ID" value="ASIC019035"/>
</dbReference>
<dbReference type="Gene3D" id="1.10.238.270">
    <property type="match status" value="1"/>
</dbReference>
<proteinExistence type="predicted"/>
<gene>
    <name evidence="1" type="ORF">ZHAS_00019035</name>
</gene>
<dbReference type="AlphaFoldDB" id="A0A084WL96"/>
<dbReference type="OMA" id="MPECISQ"/>
<evidence type="ECO:0000313" key="1">
    <source>
        <dbReference type="EMBL" id="KFB50990.1"/>
    </source>
</evidence>
<evidence type="ECO:0000313" key="2">
    <source>
        <dbReference type="EnsemblMetazoa" id="ASIC019035-PA"/>
    </source>
</evidence>
<evidence type="ECO:0000313" key="3">
    <source>
        <dbReference type="Proteomes" id="UP000030765"/>
    </source>
</evidence>
<protein>
    <submittedName>
        <fullName evidence="1">AGAP006079-PB-like protein</fullName>
    </submittedName>
</protein>
<dbReference type="Proteomes" id="UP000030765">
    <property type="component" value="Unassembled WGS sequence"/>
</dbReference>
<name>A0A084WL96_ANOSI</name>
<reference evidence="2" key="2">
    <citation type="submission" date="2020-05" db="UniProtKB">
        <authorList>
            <consortium name="EnsemblMetazoa"/>
        </authorList>
    </citation>
    <scope>IDENTIFICATION</scope>
</reference>
<sequence length="136" mass="15361">MVFRLSLHFIIEELIPRHVRTRCQEAVAANENPGSSMYIRVGAIDGDTIVPAKLYSLTDKFPTDYQHAVKLAIDECYEQLSRSFPPGRSFQTTSGCGALGATLDDCLWLRTYEKCPNSRWTASPVCNKVRQRVPYC</sequence>
<dbReference type="EMBL" id="ATLV01024204">
    <property type="status" value="NOT_ANNOTATED_CDS"/>
    <property type="molecule type" value="Genomic_DNA"/>
</dbReference>